<dbReference type="InterPro" id="IPR011383">
    <property type="entry name" value="N-lys_methylase_SETD6"/>
</dbReference>
<keyword evidence="1 4" id="KW-0489">Methyltransferase</keyword>
<gene>
    <name evidence="4" type="ORF">TorRG33x02_130750</name>
</gene>
<evidence type="ECO:0000256" key="1">
    <source>
        <dbReference type="PIRNR" id="PIRNR011771"/>
    </source>
</evidence>
<dbReference type="SUPFAM" id="SSF82199">
    <property type="entry name" value="SET domain"/>
    <property type="match status" value="2"/>
</dbReference>
<evidence type="ECO:0000259" key="3">
    <source>
        <dbReference type="PROSITE" id="PS50280"/>
    </source>
</evidence>
<comment type="caution">
    <text evidence="4">The sequence shown here is derived from an EMBL/GenBank/DDBJ whole genome shotgun (WGS) entry which is preliminary data.</text>
</comment>
<dbReference type="STRING" id="63057.A0A2P5EZS5"/>
<keyword evidence="1 4" id="KW-0808">Transferase</keyword>
<dbReference type="OrthoDB" id="441812at2759"/>
<dbReference type="Gene3D" id="3.90.1410.10">
    <property type="entry name" value="set domain protein methyltransferase, domain 1"/>
    <property type="match status" value="2"/>
</dbReference>
<evidence type="ECO:0000313" key="4">
    <source>
        <dbReference type="EMBL" id="PON91044.1"/>
    </source>
</evidence>
<dbReference type="PIRSF" id="PIRSF011771">
    <property type="entry name" value="RMS1_SET"/>
    <property type="match status" value="1"/>
</dbReference>
<dbReference type="PANTHER" id="PTHR13271:SF34">
    <property type="entry name" value="N-LYSINE METHYLTRANSFERASE SETD6"/>
    <property type="match status" value="1"/>
</dbReference>
<dbReference type="GO" id="GO:0032259">
    <property type="term" value="P:methylation"/>
    <property type="evidence" value="ECO:0007669"/>
    <property type="project" value="UniProtKB-KW"/>
</dbReference>
<dbReference type="CDD" id="cd10527">
    <property type="entry name" value="SET_LSMT"/>
    <property type="match status" value="1"/>
</dbReference>
<dbReference type="Proteomes" id="UP000237000">
    <property type="component" value="Unassembled WGS sequence"/>
</dbReference>
<reference evidence="5" key="1">
    <citation type="submission" date="2016-06" db="EMBL/GenBank/DDBJ databases">
        <title>Parallel loss of symbiosis genes in relatives of nitrogen-fixing non-legume Parasponia.</title>
        <authorList>
            <person name="Van Velzen R."/>
            <person name="Holmer R."/>
            <person name="Bu F."/>
            <person name="Rutten L."/>
            <person name="Van Zeijl A."/>
            <person name="Liu W."/>
            <person name="Santuari L."/>
            <person name="Cao Q."/>
            <person name="Sharma T."/>
            <person name="Shen D."/>
            <person name="Roswanjaya Y."/>
            <person name="Wardhani T."/>
            <person name="Kalhor M.S."/>
            <person name="Jansen J."/>
            <person name="Van den Hoogen J."/>
            <person name="Gungor B."/>
            <person name="Hartog M."/>
            <person name="Hontelez J."/>
            <person name="Verver J."/>
            <person name="Yang W.-C."/>
            <person name="Schijlen E."/>
            <person name="Repin R."/>
            <person name="Schilthuizen M."/>
            <person name="Schranz E."/>
            <person name="Heidstra R."/>
            <person name="Miyata K."/>
            <person name="Fedorova E."/>
            <person name="Kohlen W."/>
            <person name="Bisseling T."/>
            <person name="Smit S."/>
            <person name="Geurts R."/>
        </authorList>
    </citation>
    <scope>NUCLEOTIDE SEQUENCE [LARGE SCALE GENOMIC DNA]</scope>
    <source>
        <strain evidence="5">cv. RG33-2</strain>
    </source>
</reference>
<dbReference type="EC" id="2.1.1.-" evidence="1"/>
<dbReference type="GO" id="GO:0005634">
    <property type="term" value="C:nucleus"/>
    <property type="evidence" value="ECO:0007669"/>
    <property type="project" value="UniProtKB-SubCell"/>
</dbReference>
<dbReference type="FunCoup" id="A0A2P5EZS5">
    <property type="interactions" value="769"/>
</dbReference>
<keyword evidence="1" id="KW-0949">S-adenosyl-L-methionine</keyword>
<dbReference type="InterPro" id="IPR001214">
    <property type="entry name" value="SET_dom"/>
</dbReference>
<comment type="similarity">
    <text evidence="1">Belongs to the class V-like SAM-binding methyltransferase superfamily. Histone-lysine methyltransferase family. SETD6 subfamily.</text>
</comment>
<keyword evidence="1" id="KW-0539">Nucleus</keyword>
<comment type="function">
    <text evidence="1">Protein-lysine N-methyltransferase.</text>
</comment>
<name>A0A2P5EZS5_TREOI</name>
<organism evidence="4 5">
    <name type="scientific">Trema orientale</name>
    <name type="common">Charcoal tree</name>
    <name type="synonym">Celtis orientalis</name>
    <dbReference type="NCBI Taxonomy" id="63057"/>
    <lineage>
        <taxon>Eukaryota</taxon>
        <taxon>Viridiplantae</taxon>
        <taxon>Streptophyta</taxon>
        <taxon>Embryophyta</taxon>
        <taxon>Tracheophyta</taxon>
        <taxon>Spermatophyta</taxon>
        <taxon>Magnoliopsida</taxon>
        <taxon>eudicotyledons</taxon>
        <taxon>Gunneridae</taxon>
        <taxon>Pentapetalae</taxon>
        <taxon>rosids</taxon>
        <taxon>fabids</taxon>
        <taxon>Rosales</taxon>
        <taxon>Cannabaceae</taxon>
        <taxon>Trema</taxon>
    </lineage>
</organism>
<sequence length="511" mass="57004">MAATTQTRRVRAFKRWMKSQGIECSDALQLCDCPLQGLSVRALCYLSEGDVVATIPKLACLTIRTTGARDLIESASFDGSLGLSVAIMYERSLGQSSPWAPYLQLLPYQECLPLVWTPEEVDSLLCGTELHKAVKEDQALICEDWKENILPLLELDSFQLDASFFSVQDYFAARTLIASRSFEIDDFHGSGMVPLADLFNHKTGAEDVHFTAVSSHSDSDSEADNGQMNGHTNADDDEYELEPTPPVSPMDNAELGITLSGRKSLVECPSDWGNDPAALEMIMIKDVKVGSEVYNTYGSVGNAALLHRYGFTEPDNPYDIVNIDLALVLQWSLSLFSSRCSRARVSLWRKLDYSGCVSQNSEYFEVSFDGEPQIELLTLLYIMLLPEDAYYELDFAVSTARNSEDLKGGICMFLFGGTSEMSSDMLMNKSVGNALLSLADIREGLYGSKSLEDDIEALKRCCCIRDKKLYHSLTLQICERRILEKLRTYVADTAHLRISRRASTRKKLKRT</sequence>
<evidence type="ECO:0000256" key="2">
    <source>
        <dbReference type="SAM" id="MobiDB-lite"/>
    </source>
</evidence>
<dbReference type="AlphaFoldDB" id="A0A2P5EZS5"/>
<feature type="domain" description="SET" evidence="3">
    <location>
        <begin position="26"/>
        <end position="298"/>
    </location>
</feature>
<dbReference type="EMBL" id="JXTC01000077">
    <property type="protein sequence ID" value="PON91044.1"/>
    <property type="molecule type" value="Genomic_DNA"/>
</dbReference>
<dbReference type="InParanoid" id="A0A2P5EZS5"/>
<dbReference type="InterPro" id="IPR046341">
    <property type="entry name" value="SET_dom_sf"/>
</dbReference>
<protein>
    <recommendedName>
        <fullName evidence="1">N-lysine methyltransferase</fullName>
        <ecNumber evidence="1">2.1.1.-</ecNumber>
    </recommendedName>
</protein>
<keyword evidence="5" id="KW-1185">Reference proteome</keyword>
<dbReference type="PANTHER" id="PTHR13271">
    <property type="entry name" value="UNCHARACTERIZED PUTATIVE METHYLTRANSFERASE"/>
    <property type="match status" value="1"/>
</dbReference>
<proteinExistence type="inferred from homology"/>
<dbReference type="InterPro" id="IPR050600">
    <property type="entry name" value="SETD3_SETD6_MTase"/>
</dbReference>
<dbReference type="PROSITE" id="PS50280">
    <property type="entry name" value="SET"/>
    <property type="match status" value="1"/>
</dbReference>
<evidence type="ECO:0000313" key="5">
    <source>
        <dbReference type="Proteomes" id="UP000237000"/>
    </source>
</evidence>
<comment type="subcellular location">
    <subcellularLocation>
        <location evidence="1">Nucleus</location>
    </subcellularLocation>
</comment>
<feature type="region of interest" description="Disordered" evidence="2">
    <location>
        <begin position="212"/>
        <end position="248"/>
    </location>
</feature>
<accession>A0A2P5EZS5</accession>
<dbReference type="GO" id="GO:0016279">
    <property type="term" value="F:protein-lysine N-methyltransferase activity"/>
    <property type="evidence" value="ECO:0007669"/>
    <property type="project" value="UniProtKB-UniRule"/>
</dbReference>